<dbReference type="AlphaFoldDB" id="A0A1M2VDJ5"/>
<keyword evidence="1" id="KW-1133">Transmembrane helix</keyword>
<name>A0A1M2VDJ5_TRAPU</name>
<dbReference type="EMBL" id="MNAD01001415">
    <property type="protein sequence ID" value="OJT05616.1"/>
    <property type="molecule type" value="Genomic_DNA"/>
</dbReference>
<reference evidence="2 3" key="1">
    <citation type="submission" date="2016-10" db="EMBL/GenBank/DDBJ databases">
        <title>Genome sequence of the basidiomycete white-rot fungus Trametes pubescens.</title>
        <authorList>
            <person name="Makela M.R."/>
            <person name="Granchi Z."/>
            <person name="Peng M."/>
            <person name="De Vries R.P."/>
            <person name="Grigoriev I."/>
            <person name="Riley R."/>
            <person name="Hilden K."/>
        </authorList>
    </citation>
    <scope>NUCLEOTIDE SEQUENCE [LARGE SCALE GENOMIC DNA]</scope>
    <source>
        <strain evidence="2 3">FBCC735</strain>
    </source>
</reference>
<evidence type="ECO:0000313" key="3">
    <source>
        <dbReference type="Proteomes" id="UP000184267"/>
    </source>
</evidence>
<comment type="caution">
    <text evidence="2">The sequence shown here is derived from an EMBL/GenBank/DDBJ whole genome shotgun (WGS) entry which is preliminary data.</text>
</comment>
<evidence type="ECO:0000313" key="2">
    <source>
        <dbReference type="EMBL" id="OJT05616.1"/>
    </source>
</evidence>
<keyword evidence="1" id="KW-0472">Membrane</keyword>
<gene>
    <name evidence="2" type="ORF">TRAPUB_3539</name>
</gene>
<keyword evidence="3" id="KW-1185">Reference proteome</keyword>
<dbReference type="STRING" id="154538.A0A1M2VDJ5"/>
<evidence type="ECO:0000256" key="1">
    <source>
        <dbReference type="SAM" id="Phobius"/>
    </source>
</evidence>
<dbReference type="OrthoDB" id="17255at2759"/>
<protein>
    <submittedName>
        <fullName evidence="2">Uncharacterized protein</fullName>
    </submittedName>
</protein>
<accession>A0A1M2VDJ5</accession>
<sequence length="116" mass="12579">MAVSFSLNELLQLWHAPSNEDAPPPGPLSWTSTASVLVLSLAGLLWTLSRKSAARTRVLANGTRAVCPPEQLKDDLPQGTVLNAYTLERELTVPFDVEDVRVAKILVHPIKVGLPT</sequence>
<proteinExistence type="predicted"/>
<organism evidence="2 3">
    <name type="scientific">Trametes pubescens</name>
    <name type="common">White-rot fungus</name>
    <dbReference type="NCBI Taxonomy" id="154538"/>
    <lineage>
        <taxon>Eukaryota</taxon>
        <taxon>Fungi</taxon>
        <taxon>Dikarya</taxon>
        <taxon>Basidiomycota</taxon>
        <taxon>Agaricomycotina</taxon>
        <taxon>Agaricomycetes</taxon>
        <taxon>Polyporales</taxon>
        <taxon>Polyporaceae</taxon>
        <taxon>Trametes</taxon>
    </lineage>
</organism>
<keyword evidence="1" id="KW-0812">Transmembrane</keyword>
<feature type="transmembrane region" description="Helical" evidence="1">
    <location>
        <begin position="28"/>
        <end position="48"/>
    </location>
</feature>
<dbReference type="Proteomes" id="UP000184267">
    <property type="component" value="Unassembled WGS sequence"/>
</dbReference>